<dbReference type="EMBL" id="JARAKH010000003">
    <property type="protein sequence ID" value="KAK8405667.1"/>
    <property type="molecule type" value="Genomic_DNA"/>
</dbReference>
<reference evidence="2 3" key="1">
    <citation type="submission" date="2023-03" db="EMBL/GenBank/DDBJ databases">
        <title>High-quality genome of Scylla paramamosain provides insights in environmental adaptation.</title>
        <authorList>
            <person name="Zhang L."/>
        </authorList>
    </citation>
    <scope>NUCLEOTIDE SEQUENCE [LARGE SCALE GENOMIC DNA]</scope>
    <source>
        <strain evidence="2">LZ_2023a</strain>
        <tissue evidence="2">Muscle</tissue>
    </source>
</reference>
<accession>A0AAW0V493</accession>
<protein>
    <submittedName>
        <fullName evidence="2">Uncharacterized protein</fullName>
    </submittedName>
</protein>
<gene>
    <name evidence="2" type="ORF">O3P69_001867</name>
</gene>
<feature type="transmembrane region" description="Helical" evidence="1">
    <location>
        <begin position="47"/>
        <end position="68"/>
    </location>
</feature>
<name>A0AAW0V493_SCYPA</name>
<dbReference type="AlphaFoldDB" id="A0AAW0V493"/>
<organism evidence="2 3">
    <name type="scientific">Scylla paramamosain</name>
    <name type="common">Mud crab</name>
    <dbReference type="NCBI Taxonomy" id="85552"/>
    <lineage>
        <taxon>Eukaryota</taxon>
        <taxon>Metazoa</taxon>
        <taxon>Ecdysozoa</taxon>
        <taxon>Arthropoda</taxon>
        <taxon>Crustacea</taxon>
        <taxon>Multicrustacea</taxon>
        <taxon>Malacostraca</taxon>
        <taxon>Eumalacostraca</taxon>
        <taxon>Eucarida</taxon>
        <taxon>Decapoda</taxon>
        <taxon>Pleocyemata</taxon>
        <taxon>Brachyura</taxon>
        <taxon>Eubrachyura</taxon>
        <taxon>Portunoidea</taxon>
        <taxon>Portunidae</taxon>
        <taxon>Portuninae</taxon>
        <taxon>Scylla</taxon>
    </lineage>
</organism>
<keyword evidence="1" id="KW-1133">Transmembrane helix</keyword>
<dbReference type="Proteomes" id="UP001487740">
    <property type="component" value="Unassembled WGS sequence"/>
</dbReference>
<evidence type="ECO:0000256" key="1">
    <source>
        <dbReference type="SAM" id="Phobius"/>
    </source>
</evidence>
<comment type="caution">
    <text evidence="2">The sequence shown here is derived from an EMBL/GenBank/DDBJ whole genome shotgun (WGS) entry which is preliminary data.</text>
</comment>
<keyword evidence="1" id="KW-0472">Membrane</keyword>
<keyword evidence="3" id="KW-1185">Reference proteome</keyword>
<evidence type="ECO:0000313" key="3">
    <source>
        <dbReference type="Proteomes" id="UP001487740"/>
    </source>
</evidence>
<proteinExistence type="predicted"/>
<sequence>MPAVPRGAVAMPGASQVLLRGTALLTQFRETRGGEVVVVRHTHSPTIIAAMSNVVALTLLVVLIALHLQGSIRRTLEQLQPQPATTPLNRRSSSRTL</sequence>
<keyword evidence="1" id="KW-0812">Transmembrane</keyword>
<evidence type="ECO:0000313" key="2">
    <source>
        <dbReference type="EMBL" id="KAK8405667.1"/>
    </source>
</evidence>